<dbReference type="AlphaFoldDB" id="A0A0A8ZDN5"/>
<sequence>MEEAPASSAVPTSCSTKCLNQRTRNVSLHQQQNQSEPNR</sequence>
<dbReference type="EMBL" id="GBRH01262122">
    <property type="protein sequence ID" value="JAD35773.1"/>
    <property type="molecule type" value="Transcribed_RNA"/>
</dbReference>
<reference evidence="1" key="2">
    <citation type="journal article" date="2015" name="Data Brief">
        <title>Shoot transcriptome of the giant reed, Arundo donax.</title>
        <authorList>
            <person name="Barrero R.A."/>
            <person name="Guerrero F.D."/>
            <person name="Moolhuijzen P."/>
            <person name="Goolsby J.A."/>
            <person name="Tidwell J."/>
            <person name="Bellgard S.E."/>
            <person name="Bellgard M.I."/>
        </authorList>
    </citation>
    <scope>NUCLEOTIDE SEQUENCE</scope>
    <source>
        <tissue evidence="1">Shoot tissue taken approximately 20 cm above the soil surface</tissue>
    </source>
</reference>
<evidence type="ECO:0000313" key="1">
    <source>
        <dbReference type="EMBL" id="JAD35773.1"/>
    </source>
</evidence>
<organism evidence="1">
    <name type="scientific">Arundo donax</name>
    <name type="common">Giant reed</name>
    <name type="synonym">Donax arundinaceus</name>
    <dbReference type="NCBI Taxonomy" id="35708"/>
    <lineage>
        <taxon>Eukaryota</taxon>
        <taxon>Viridiplantae</taxon>
        <taxon>Streptophyta</taxon>
        <taxon>Embryophyta</taxon>
        <taxon>Tracheophyta</taxon>
        <taxon>Spermatophyta</taxon>
        <taxon>Magnoliopsida</taxon>
        <taxon>Liliopsida</taxon>
        <taxon>Poales</taxon>
        <taxon>Poaceae</taxon>
        <taxon>PACMAD clade</taxon>
        <taxon>Arundinoideae</taxon>
        <taxon>Arundineae</taxon>
        <taxon>Arundo</taxon>
    </lineage>
</organism>
<protein>
    <submittedName>
        <fullName evidence="1">Uncharacterized protein</fullName>
    </submittedName>
</protein>
<accession>A0A0A8ZDN5</accession>
<reference evidence="1" key="1">
    <citation type="submission" date="2014-09" db="EMBL/GenBank/DDBJ databases">
        <authorList>
            <person name="Magalhaes I.L.F."/>
            <person name="Oliveira U."/>
            <person name="Santos F.R."/>
            <person name="Vidigal T.H.D.A."/>
            <person name="Brescovit A.D."/>
            <person name="Santos A.J."/>
        </authorList>
    </citation>
    <scope>NUCLEOTIDE SEQUENCE</scope>
    <source>
        <tissue evidence="1">Shoot tissue taken approximately 20 cm above the soil surface</tissue>
    </source>
</reference>
<proteinExistence type="predicted"/>
<name>A0A0A8ZDN5_ARUDO</name>